<keyword evidence="2" id="KW-1185">Reference proteome</keyword>
<name>A0A7R8CSZ1_LEPSM</name>
<organism evidence="1 2">
    <name type="scientific">Lepeophtheirus salmonis</name>
    <name type="common">Salmon louse</name>
    <name type="synonym">Caligus salmonis</name>
    <dbReference type="NCBI Taxonomy" id="72036"/>
    <lineage>
        <taxon>Eukaryota</taxon>
        <taxon>Metazoa</taxon>
        <taxon>Ecdysozoa</taxon>
        <taxon>Arthropoda</taxon>
        <taxon>Crustacea</taxon>
        <taxon>Multicrustacea</taxon>
        <taxon>Hexanauplia</taxon>
        <taxon>Copepoda</taxon>
        <taxon>Siphonostomatoida</taxon>
        <taxon>Caligidae</taxon>
        <taxon>Lepeophtheirus</taxon>
    </lineage>
</organism>
<reference evidence="1" key="1">
    <citation type="submission" date="2021-02" db="EMBL/GenBank/DDBJ databases">
        <authorList>
            <person name="Bekaert M."/>
        </authorList>
    </citation>
    <scope>NUCLEOTIDE SEQUENCE</scope>
    <source>
        <strain evidence="1">IoA-00</strain>
    </source>
</reference>
<dbReference type="Proteomes" id="UP000675881">
    <property type="component" value="Chromosome 4"/>
</dbReference>
<evidence type="ECO:0000313" key="2">
    <source>
        <dbReference type="Proteomes" id="UP000675881"/>
    </source>
</evidence>
<proteinExistence type="predicted"/>
<dbReference type="AlphaFoldDB" id="A0A7R8CSZ1"/>
<gene>
    <name evidence="1" type="ORF">LSAA_8612</name>
</gene>
<evidence type="ECO:0000313" key="1">
    <source>
        <dbReference type="EMBL" id="CAF2921341.1"/>
    </source>
</evidence>
<sequence>MAYYNSYIVVLGAAILAFTLMGTSCESRHLKDYILNMGNGNYPTLKAYGNTIPELNVDMSECERCKGKEFLDFMTELDKEYPLLYPSKEEPLHEEIRAVGSQDCPECQTKSELSQIYTKTPMRKRTASCMKRCLTVGYLHPSQCHSLC</sequence>
<dbReference type="EMBL" id="HG994583">
    <property type="protein sequence ID" value="CAF2921341.1"/>
    <property type="molecule type" value="Genomic_DNA"/>
</dbReference>
<accession>A0A7R8CSZ1</accession>
<protein>
    <submittedName>
        <fullName evidence="1">(salmon louse) hypothetical protein</fullName>
    </submittedName>
</protein>